<dbReference type="InterPro" id="IPR052337">
    <property type="entry name" value="SAT4-like"/>
</dbReference>
<dbReference type="RefSeq" id="XP_018002224.1">
    <property type="nucleotide sequence ID" value="XM_018150108.1"/>
</dbReference>
<feature type="transmembrane region" description="Helical" evidence="7">
    <location>
        <begin position="68"/>
        <end position="88"/>
    </location>
</feature>
<reference evidence="9 10" key="1">
    <citation type="submission" date="2015-06" db="EMBL/GenBank/DDBJ databases">
        <title>Draft genome of the ant-associated black yeast Phialophora attae CBS 131958.</title>
        <authorList>
            <person name="Moreno L.F."/>
            <person name="Stielow B.J."/>
            <person name="de Hoog S."/>
            <person name="Vicente V.A."/>
            <person name="Weiss V.A."/>
            <person name="de Vries M."/>
            <person name="Cruz L.M."/>
            <person name="Souza E.M."/>
        </authorList>
    </citation>
    <scope>NUCLEOTIDE SEQUENCE [LARGE SCALE GENOMIC DNA]</scope>
    <source>
        <strain evidence="9 10">CBS 131958</strain>
    </source>
</reference>
<evidence type="ECO:0000256" key="7">
    <source>
        <dbReference type="SAM" id="Phobius"/>
    </source>
</evidence>
<feature type="region of interest" description="Disordered" evidence="6">
    <location>
        <begin position="445"/>
        <end position="464"/>
    </location>
</feature>
<evidence type="ECO:0000256" key="5">
    <source>
        <dbReference type="ARBA" id="ARBA00038359"/>
    </source>
</evidence>
<dbReference type="GeneID" id="28741988"/>
<dbReference type="PANTHER" id="PTHR33048:SF47">
    <property type="entry name" value="INTEGRAL MEMBRANE PROTEIN-RELATED"/>
    <property type="match status" value="1"/>
</dbReference>
<feature type="transmembrane region" description="Helical" evidence="7">
    <location>
        <begin position="33"/>
        <end position="56"/>
    </location>
</feature>
<protein>
    <recommendedName>
        <fullName evidence="8">Rhodopsin domain-containing protein</fullName>
    </recommendedName>
</protein>
<dbReference type="GO" id="GO:0016020">
    <property type="term" value="C:membrane"/>
    <property type="evidence" value="ECO:0007669"/>
    <property type="project" value="UniProtKB-SubCell"/>
</dbReference>
<feature type="compositionally biased region" description="Low complexity" evidence="6">
    <location>
        <begin position="358"/>
        <end position="367"/>
    </location>
</feature>
<keyword evidence="4 7" id="KW-0472">Membrane</keyword>
<evidence type="ECO:0000256" key="4">
    <source>
        <dbReference type="ARBA" id="ARBA00023136"/>
    </source>
</evidence>
<feature type="transmembrane region" description="Helical" evidence="7">
    <location>
        <begin position="247"/>
        <end position="265"/>
    </location>
</feature>
<comment type="similarity">
    <text evidence="5">Belongs to the SAT4 family.</text>
</comment>
<feature type="domain" description="Rhodopsin" evidence="8">
    <location>
        <begin position="51"/>
        <end position="313"/>
    </location>
</feature>
<dbReference type="AlphaFoldDB" id="A0A0N0NP25"/>
<dbReference type="EMBL" id="LFJN01000007">
    <property type="protein sequence ID" value="KPI42261.1"/>
    <property type="molecule type" value="Genomic_DNA"/>
</dbReference>
<feature type="transmembrane region" description="Helical" evidence="7">
    <location>
        <begin position="170"/>
        <end position="188"/>
    </location>
</feature>
<accession>A0A0N0NP25</accession>
<dbReference type="OrthoDB" id="3918601at2759"/>
<sequence>MAELISGSEPYGNIFEPLLPPLQSISSGHQGPLLIVVSTPLIIIAGLIVFVRLYTVVTVTRTIGPSEVSIVASIACFIGYITCINKAVGRGLGNGGDQIPDLIDPELRGVRNRLNPSLNACADDAQQFWNANILLIPTIAFAKASVTLFFIRLIGWKSMWKTGLYTSKGLLAYTAAWAVGSITVTALQCSPDRSAFGPTPAPENGTCFNQYAMQLGIRIPDIISDLIIAVLPVFLMATLQTNRRNRLLVIALFGVRVVTIIPNILSLRSLHTYYDLRTSSRQRAAITPTIWTTVYAFTSLVTACIPAIKQLLADWAAGMSKATIGEALDAEYYGNSRSGRNDRSRTNHSSGTRRNDNTTSATSATASQRNIDLATRLGFHRSGKATVLSGPRAGFVSGPVGSGRERRREGSGEGEESESMRGLTEGVILHTRDYAVEYEEHEMMPIQGVDGREDGGGYGARRRS</sequence>
<evidence type="ECO:0000256" key="1">
    <source>
        <dbReference type="ARBA" id="ARBA00004141"/>
    </source>
</evidence>
<dbReference type="InterPro" id="IPR049326">
    <property type="entry name" value="Rhodopsin_dom_fungi"/>
</dbReference>
<keyword evidence="3 7" id="KW-1133">Transmembrane helix</keyword>
<evidence type="ECO:0000256" key="3">
    <source>
        <dbReference type="ARBA" id="ARBA00022989"/>
    </source>
</evidence>
<comment type="subcellular location">
    <subcellularLocation>
        <location evidence="1">Membrane</location>
        <topology evidence="1">Multi-pass membrane protein</topology>
    </subcellularLocation>
</comment>
<comment type="caution">
    <text evidence="9">The sequence shown here is derived from an EMBL/GenBank/DDBJ whole genome shotgun (WGS) entry which is preliminary data.</text>
</comment>
<evidence type="ECO:0000259" key="8">
    <source>
        <dbReference type="Pfam" id="PF20684"/>
    </source>
</evidence>
<proteinExistence type="inferred from homology"/>
<evidence type="ECO:0000313" key="10">
    <source>
        <dbReference type="Proteomes" id="UP000038010"/>
    </source>
</evidence>
<feature type="region of interest" description="Disordered" evidence="6">
    <location>
        <begin position="335"/>
        <end position="369"/>
    </location>
</feature>
<feature type="transmembrane region" description="Helical" evidence="7">
    <location>
        <begin position="222"/>
        <end position="240"/>
    </location>
</feature>
<dbReference type="Proteomes" id="UP000038010">
    <property type="component" value="Unassembled WGS sequence"/>
</dbReference>
<organism evidence="9 10">
    <name type="scientific">Cyphellophora attinorum</name>
    <dbReference type="NCBI Taxonomy" id="1664694"/>
    <lineage>
        <taxon>Eukaryota</taxon>
        <taxon>Fungi</taxon>
        <taxon>Dikarya</taxon>
        <taxon>Ascomycota</taxon>
        <taxon>Pezizomycotina</taxon>
        <taxon>Eurotiomycetes</taxon>
        <taxon>Chaetothyriomycetidae</taxon>
        <taxon>Chaetothyriales</taxon>
        <taxon>Cyphellophoraceae</taxon>
        <taxon>Cyphellophora</taxon>
    </lineage>
</organism>
<feature type="transmembrane region" description="Helical" evidence="7">
    <location>
        <begin position="285"/>
        <end position="308"/>
    </location>
</feature>
<feature type="transmembrane region" description="Helical" evidence="7">
    <location>
        <begin position="133"/>
        <end position="154"/>
    </location>
</feature>
<feature type="region of interest" description="Disordered" evidence="6">
    <location>
        <begin position="388"/>
        <end position="422"/>
    </location>
</feature>
<evidence type="ECO:0000256" key="2">
    <source>
        <dbReference type="ARBA" id="ARBA00022692"/>
    </source>
</evidence>
<dbReference type="STRING" id="1664694.A0A0N0NP25"/>
<evidence type="ECO:0000256" key="6">
    <source>
        <dbReference type="SAM" id="MobiDB-lite"/>
    </source>
</evidence>
<dbReference type="PANTHER" id="PTHR33048">
    <property type="entry name" value="PTH11-LIKE INTEGRAL MEMBRANE PROTEIN (AFU_ORTHOLOGUE AFUA_5G11245)"/>
    <property type="match status" value="1"/>
</dbReference>
<keyword evidence="10" id="KW-1185">Reference proteome</keyword>
<dbReference type="VEuPathDB" id="FungiDB:AB675_9563"/>
<evidence type="ECO:0000313" key="9">
    <source>
        <dbReference type="EMBL" id="KPI42261.1"/>
    </source>
</evidence>
<name>A0A0N0NP25_9EURO</name>
<gene>
    <name evidence="9" type="ORF">AB675_9563</name>
</gene>
<dbReference type="Pfam" id="PF20684">
    <property type="entry name" value="Fung_rhodopsin"/>
    <property type="match status" value="1"/>
</dbReference>
<keyword evidence="2 7" id="KW-0812">Transmembrane</keyword>